<feature type="compositionally biased region" description="Basic and acidic residues" evidence="1">
    <location>
        <begin position="25"/>
        <end position="35"/>
    </location>
</feature>
<dbReference type="AlphaFoldDB" id="A0A4Z2E6I5"/>
<keyword evidence="3" id="KW-1185">Reference proteome</keyword>
<evidence type="ECO:0000313" key="3">
    <source>
        <dbReference type="Proteomes" id="UP000314294"/>
    </source>
</evidence>
<organism evidence="2 3">
    <name type="scientific">Liparis tanakae</name>
    <name type="common">Tanaka's snailfish</name>
    <dbReference type="NCBI Taxonomy" id="230148"/>
    <lineage>
        <taxon>Eukaryota</taxon>
        <taxon>Metazoa</taxon>
        <taxon>Chordata</taxon>
        <taxon>Craniata</taxon>
        <taxon>Vertebrata</taxon>
        <taxon>Euteleostomi</taxon>
        <taxon>Actinopterygii</taxon>
        <taxon>Neopterygii</taxon>
        <taxon>Teleostei</taxon>
        <taxon>Neoteleostei</taxon>
        <taxon>Acanthomorphata</taxon>
        <taxon>Eupercaria</taxon>
        <taxon>Perciformes</taxon>
        <taxon>Cottioidei</taxon>
        <taxon>Cottales</taxon>
        <taxon>Liparidae</taxon>
        <taxon>Liparis</taxon>
    </lineage>
</organism>
<dbReference type="EMBL" id="SRLO01015578">
    <property type="protein sequence ID" value="TNN24367.1"/>
    <property type="molecule type" value="Genomic_DNA"/>
</dbReference>
<name>A0A4Z2E6I5_9TELE</name>
<reference evidence="2 3" key="1">
    <citation type="submission" date="2019-03" db="EMBL/GenBank/DDBJ databases">
        <title>First draft genome of Liparis tanakae, snailfish: a comprehensive survey of snailfish specific genes.</title>
        <authorList>
            <person name="Kim W."/>
            <person name="Song I."/>
            <person name="Jeong J.-H."/>
            <person name="Kim D."/>
            <person name="Kim S."/>
            <person name="Ryu S."/>
            <person name="Song J.Y."/>
            <person name="Lee S.K."/>
        </authorList>
    </citation>
    <scope>NUCLEOTIDE SEQUENCE [LARGE SCALE GENOMIC DNA]</scope>
    <source>
        <tissue evidence="2">Muscle</tissue>
    </source>
</reference>
<evidence type="ECO:0000256" key="1">
    <source>
        <dbReference type="SAM" id="MobiDB-lite"/>
    </source>
</evidence>
<comment type="caution">
    <text evidence="2">The sequence shown here is derived from an EMBL/GenBank/DDBJ whole genome shotgun (WGS) entry which is preliminary data.</text>
</comment>
<gene>
    <name evidence="2" type="ORF">EYF80_065509</name>
</gene>
<proteinExistence type="predicted"/>
<sequence>MRVCLWAVVPINVCLARGSNRLRRHDAAAGRRPPEPEPEPEPLSQAAAPLPLRPAGKERKTGEEKRVERTR</sequence>
<protein>
    <submittedName>
        <fullName evidence="2">Uncharacterized protein</fullName>
    </submittedName>
</protein>
<dbReference type="Proteomes" id="UP000314294">
    <property type="component" value="Unassembled WGS sequence"/>
</dbReference>
<accession>A0A4Z2E6I5</accession>
<evidence type="ECO:0000313" key="2">
    <source>
        <dbReference type="EMBL" id="TNN24367.1"/>
    </source>
</evidence>
<feature type="compositionally biased region" description="Basic and acidic residues" evidence="1">
    <location>
        <begin position="55"/>
        <end position="71"/>
    </location>
</feature>
<feature type="region of interest" description="Disordered" evidence="1">
    <location>
        <begin position="19"/>
        <end position="71"/>
    </location>
</feature>
<feature type="compositionally biased region" description="Low complexity" evidence="1">
    <location>
        <begin position="42"/>
        <end position="54"/>
    </location>
</feature>